<protein>
    <submittedName>
        <fullName evidence="2">Uncharacterized protein</fullName>
    </submittedName>
</protein>
<comment type="caution">
    <text evidence="2">The sequence shown here is derived from an EMBL/GenBank/DDBJ whole genome shotgun (WGS) entry which is preliminary data.</text>
</comment>
<evidence type="ECO:0000313" key="2">
    <source>
        <dbReference type="EMBL" id="KAJ7726786.1"/>
    </source>
</evidence>
<dbReference type="EMBL" id="JARKIB010000184">
    <property type="protein sequence ID" value="KAJ7726786.1"/>
    <property type="molecule type" value="Genomic_DNA"/>
</dbReference>
<gene>
    <name evidence="2" type="ORF">B0H16DRAFT_1780146</name>
</gene>
<reference evidence="2" key="1">
    <citation type="submission" date="2023-03" db="EMBL/GenBank/DDBJ databases">
        <title>Massive genome expansion in bonnet fungi (Mycena s.s.) driven by repeated elements and novel gene families across ecological guilds.</title>
        <authorList>
            <consortium name="Lawrence Berkeley National Laboratory"/>
            <person name="Harder C.B."/>
            <person name="Miyauchi S."/>
            <person name="Viragh M."/>
            <person name="Kuo A."/>
            <person name="Thoen E."/>
            <person name="Andreopoulos B."/>
            <person name="Lu D."/>
            <person name="Skrede I."/>
            <person name="Drula E."/>
            <person name="Henrissat B."/>
            <person name="Morin E."/>
            <person name="Kohler A."/>
            <person name="Barry K."/>
            <person name="LaButti K."/>
            <person name="Morin E."/>
            <person name="Salamov A."/>
            <person name="Lipzen A."/>
            <person name="Mereny Z."/>
            <person name="Hegedus B."/>
            <person name="Baldrian P."/>
            <person name="Stursova M."/>
            <person name="Weitz H."/>
            <person name="Taylor A."/>
            <person name="Grigoriev I.V."/>
            <person name="Nagy L.G."/>
            <person name="Martin F."/>
            <person name="Kauserud H."/>
        </authorList>
    </citation>
    <scope>NUCLEOTIDE SEQUENCE</scope>
    <source>
        <strain evidence="2">CBHHK182m</strain>
    </source>
</reference>
<feature type="region of interest" description="Disordered" evidence="1">
    <location>
        <begin position="300"/>
        <end position="331"/>
    </location>
</feature>
<evidence type="ECO:0000313" key="3">
    <source>
        <dbReference type="Proteomes" id="UP001215598"/>
    </source>
</evidence>
<dbReference type="Proteomes" id="UP001215598">
    <property type="component" value="Unassembled WGS sequence"/>
</dbReference>
<accession>A0AAD7HRP4</accession>
<sequence length="331" mass="36459">MQRAMDAFRSDEPLYNIPEVIGSPRLVLQLFAALNSIALTTTPQGRDIQLLPDGTWQLRPDFVTSIWHGCGRLATFIICAAHGFDMANYTGDLPFNLPLACIRQISLPAPSILLCLAYPQNPWIGRTFTTQAGALLEGNEYCTFARCGMAWILEFLRRRLVFDISPWQVGAALGMLEAEFLSLAREIRTSDTLQMRHTRARSYWFCPTLDSDVARLIRPEVTHVGILRDHLTCAIFVLPYRVQDSTGSVVVSRMDQVMHRILASRQHGATVFFVHSDDAADYNIISENPAVTLSVASSTTSSRASSVAPSSSSSSSDGGSSTSSDGITFLY</sequence>
<keyword evidence="3" id="KW-1185">Reference proteome</keyword>
<organism evidence="2 3">
    <name type="scientific">Mycena metata</name>
    <dbReference type="NCBI Taxonomy" id="1033252"/>
    <lineage>
        <taxon>Eukaryota</taxon>
        <taxon>Fungi</taxon>
        <taxon>Dikarya</taxon>
        <taxon>Basidiomycota</taxon>
        <taxon>Agaricomycotina</taxon>
        <taxon>Agaricomycetes</taxon>
        <taxon>Agaricomycetidae</taxon>
        <taxon>Agaricales</taxon>
        <taxon>Marasmiineae</taxon>
        <taxon>Mycenaceae</taxon>
        <taxon>Mycena</taxon>
    </lineage>
</organism>
<dbReference type="AlphaFoldDB" id="A0AAD7HRP4"/>
<proteinExistence type="predicted"/>
<evidence type="ECO:0000256" key="1">
    <source>
        <dbReference type="SAM" id="MobiDB-lite"/>
    </source>
</evidence>
<name>A0AAD7HRP4_9AGAR</name>